<evidence type="ECO:0000313" key="1">
    <source>
        <dbReference type="EMBL" id="KKM80891.1"/>
    </source>
</evidence>
<accession>A0A0F9L1E1</accession>
<dbReference type="EMBL" id="LAZR01008112">
    <property type="protein sequence ID" value="KKM80891.1"/>
    <property type="molecule type" value="Genomic_DNA"/>
</dbReference>
<name>A0A0F9L1E1_9ZZZZ</name>
<comment type="caution">
    <text evidence="1">The sequence shown here is derived from an EMBL/GenBank/DDBJ whole genome shotgun (WGS) entry which is preliminary data.</text>
</comment>
<dbReference type="AlphaFoldDB" id="A0A0F9L1E1"/>
<proteinExistence type="predicted"/>
<organism evidence="1">
    <name type="scientific">marine sediment metagenome</name>
    <dbReference type="NCBI Taxonomy" id="412755"/>
    <lineage>
        <taxon>unclassified sequences</taxon>
        <taxon>metagenomes</taxon>
        <taxon>ecological metagenomes</taxon>
    </lineage>
</organism>
<gene>
    <name evidence="1" type="ORF">LCGC14_1335310</name>
</gene>
<sequence length="155" mass="17267">MASTKRQEQRAKRLVQIGRNAQLVQKTLESDKAKLSVENHGLLEKVTALSLATAAFEAGLAEAKATIALQATGITDLESSRERRIDKLQDTKKKLSRLKDGFAKLTADYGDLLKLDHEAAPLRRRLQTAKDELRLARSEILGLKARLRKAGEDFF</sequence>
<reference evidence="1" key="1">
    <citation type="journal article" date="2015" name="Nature">
        <title>Complex archaea that bridge the gap between prokaryotes and eukaryotes.</title>
        <authorList>
            <person name="Spang A."/>
            <person name="Saw J.H."/>
            <person name="Jorgensen S.L."/>
            <person name="Zaremba-Niedzwiedzka K."/>
            <person name="Martijn J."/>
            <person name="Lind A.E."/>
            <person name="van Eijk R."/>
            <person name="Schleper C."/>
            <person name="Guy L."/>
            <person name="Ettema T.J."/>
        </authorList>
    </citation>
    <scope>NUCLEOTIDE SEQUENCE</scope>
</reference>
<protein>
    <submittedName>
        <fullName evidence="1">Uncharacterized protein</fullName>
    </submittedName>
</protein>